<dbReference type="Proteomes" id="UP000887580">
    <property type="component" value="Unplaced"/>
</dbReference>
<dbReference type="WBParaSite" id="PS1159_v2.g20039.t1">
    <property type="protein sequence ID" value="PS1159_v2.g20039.t1"/>
    <property type="gene ID" value="PS1159_v2.g20039"/>
</dbReference>
<accession>A0AC35FSF7</accession>
<name>A0AC35FSF7_9BILA</name>
<reference evidence="2" key="1">
    <citation type="submission" date="2022-11" db="UniProtKB">
        <authorList>
            <consortium name="WormBaseParasite"/>
        </authorList>
    </citation>
    <scope>IDENTIFICATION</scope>
</reference>
<evidence type="ECO:0000313" key="2">
    <source>
        <dbReference type="WBParaSite" id="PS1159_v2.g20039.t1"/>
    </source>
</evidence>
<protein>
    <submittedName>
        <fullName evidence="2">CBS domain-containing protein</fullName>
    </submittedName>
</protein>
<proteinExistence type="predicted"/>
<sequence length="361" mass="40812">MFQRALKSMYMHNFAIFRQKDRVVQCLRAFSAFDEPLKQFMQSVTSYDVAPLHSAVCVVDGSLSVRKAVIAYCSTGLCAALIINTDTDESYDILTLTDCIQIFRIVCENPELAEIKLREFYATQLPNRKKIIYSPTTQSIWDVARMFRMNRVHRIPVVHSDSGMFNGEQPNLLYFISLRSIFAEVVIKVMDTKAAITPTFNQLKLKDNKIGTWDNVVQAHENSTCGEIIDILLDRKISCLSLYNDDGFITGIITKQDIMNTVADYKTKPFEDILKIPAHMMINDASIDFLVTSDCTVEGAIRTLYDSNLPCLFVVDNEGEKVIGVISYADIMDFLLKLHENPNLMKAANGIRSRINSIAQA</sequence>
<evidence type="ECO:0000313" key="1">
    <source>
        <dbReference type="Proteomes" id="UP000887580"/>
    </source>
</evidence>
<organism evidence="1 2">
    <name type="scientific">Panagrolaimus sp. PS1159</name>
    <dbReference type="NCBI Taxonomy" id="55785"/>
    <lineage>
        <taxon>Eukaryota</taxon>
        <taxon>Metazoa</taxon>
        <taxon>Ecdysozoa</taxon>
        <taxon>Nematoda</taxon>
        <taxon>Chromadorea</taxon>
        <taxon>Rhabditida</taxon>
        <taxon>Tylenchina</taxon>
        <taxon>Panagrolaimomorpha</taxon>
        <taxon>Panagrolaimoidea</taxon>
        <taxon>Panagrolaimidae</taxon>
        <taxon>Panagrolaimus</taxon>
    </lineage>
</organism>